<keyword evidence="11" id="KW-1185">Reference proteome</keyword>
<evidence type="ECO:0000256" key="3">
    <source>
        <dbReference type="ARBA" id="ARBA00022989"/>
    </source>
</evidence>
<dbReference type="eggNOG" id="ENOG502QT80">
    <property type="taxonomic scope" value="Eukaryota"/>
</dbReference>
<keyword evidence="4 7" id="KW-0472">Membrane</keyword>
<evidence type="ECO:0000256" key="7">
    <source>
        <dbReference type="SAM" id="Phobius"/>
    </source>
</evidence>
<feature type="compositionally biased region" description="Polar residues" evidence="6">
    <location>
        <begin position="601"/>
        <end position="614"/>
    </location>
</feature>
<feature type="transmembrane region" description="Helical" evidence="7">
    <location>
        <begin position="266"/>
        <end position="284"/>
    </location>
</feature>
<feature type="transmembrane region" description="Helical" evidence="7">
    <location>
        <begin position="150"/>
        <end position="177"/>
    </location>
</feature>
<feature type="compositionally biased region" description="Low complexity" evidence="6">
    <location>
        <begin position="538"/>
        <end position="548"/>
    </location>
</feature>
<dbReference type="SMART" id="SM00694">
    <property type="entry name" value="DysFC"/>
    <property type="match status" value="1"/>
</dbReference>
<keyword evidence="2 7" id="KW-0812">Transmembrane</keyword>
<feature type="region of interest" description="Disordered" evidence="6">
    <location>
        <begin position="534"/>
        <end position="658"/>
    </location>
</feature>
<dbReference type="OrthoDB" id="5586090at2759"/>
<dbReference type="InterPro" id="IPR006614">
    <property type="entry name" value="Peroxin/Ferlin"/>
</dbReference>
<feature type="domain" description="Peroxin/Ferlin" evidence="9">
    <location>
        <begin position="496"/>
        <end position="529"/>
    </location>
</feature>
<evidence type="ECO:0000313" key="10">
    <source>
        <dbReference type="EMBL" id="CCD27063.1"/>
    </source>
</evidence>
<dbReference type="STRING" id="1071378.G0WGY5"/>
<feature type="compositionally biased region" description="Basic and acidic residues" evidence="6">
    <location>
        <begin position="555"/>
        <end position="571"/>
    </location>
</feature>
<feature type="compositionally biased region" description="Basic and acidic residues" evidence="6">
    <location>
        <begin position="635"/>
        <end position="658"/>
    </location>
</feature>
<dbReference type="InterPro" id="IPR010482">
    <property type="entry name" value="TECPR1-like_DysF"/>
</dbReference>
<dbReference type="OMA" id="AWTDERN"/>
<dbReference type="GO" id="GO:1900063">
    <property type="term" value="P:regulation of peroxisome organization"/>
    <property type="evidence" value="ECO:0007669"/>
    <property type="project" value="EnsemblFungi"/>
</dbReference>
<feature type="region of interest" description="Disordered" evidence="6">
    <location>
        <begin position="355"/>
        <end position="375"/>
    </location>
</feature>
<feature type="region of interest" description="Disordered" evidence="6">
    <location>
        <begin position="1"/>
        <end position="92"/>
    </location>
</feature>
<keyword evidence="5" id="KW-0576">Peroxisome</keyword>
<feature type="domain" description="Peroxin/Ferlin" evidence="8">
    <location>
        <begin position="393"/>
        <end position="471"/>
    </location>
</feature>
<dbReference type="GeneID" id="11494322"/>
<feature type="compositionally biased region" description="Low complexity" evidence="6">
    <location>
        <begin position="64"/>
        <end position="86"/>
    </location>
</feature>
<protein>
    <recommendedName>
        <fullName evidence="8 9">Peroxin/Ferlin domain-containing protein</fullName>
    </recommendedName>
</protein>
<dbReference type="Pfam" id="PF06398">
    <property type="entry name" value="Pex24p"/>
    <property type="match status" value="1"/>
</dbReference>
<gene>
    <name evidence="10" type="primary">NDAI0J01710</name>
    <name evidence="10" type="ordered locus">NDAI_0J01710</name>
</gene>
<evidence type="ECO:0000259" key="9">
    <source>
        <dbReference type="SMART" id="SM00694"/>
    </source>
</evidence>
<dbReference type="SMART" id="SM00693">
    <property type="entry name" value="DysFN"/>
    <property type="match status" value="1"/>
</dbReference>
<evidence type="ECO:0000256" key="4">
    <source>
        <dbReference type="ARBA" id="ARBA00023136"/>
    </source>
</evidence>
<evidence type="ECO:0000313" key="11">
    <source>
        <dbReference type="Proteomes" id="UP000000689"/>
    </source>
</evidence>
<dbReference type="KEGG" id="ndi:NDAI_0J01710"/>
<evidence type="ECO:0000256" key="1">
    <source>
        <dbReference type="ARBA" id="ARBA00004585"/>
    </source>
</evidence>
<sequence>MSSFDKITPSATSEKGTGTGTTTSYPATSPVSPKTPVTTNSANGSKKQEVRAQFMDDDYTPIMNNNSHRSSNSNSNNNNNNGSMDSSTDKKKISHVGGNIKLASSPLLSSTPPSISRSLLKLYPFLIILDEWLSIITWTDENIWKSNLMVLVYIFMCIYFQVLIKYFGHLIIVSLLLSYCQIDKLIQWNLRKNTNENISNHHDGHDKDNDQHSTNMEIQNGNDNDIVFETGPNLETIIKLMNSVSLKFNICLSPLYNFKEDEIKRLFFTMIILSPIYLLINIFVLSANKSILLFGLFLITYHSPAAKVTRRLLWKFKFVRLLIFYITGLDLGGINKKDKKKGILSVVHKQVQKLSSSTHTHKDHNHNFTSDDEFDDDKQENLQYDVLAMDTKPIRFTYVLYENQRRWLGIGWKQSMLSYERTPWTDEFLNEAPSPENFNLPNDEENADEITESNNHFKMVWKWVDKTWRLDLTNDSAIEVPNTKPKTTANPGLDDGFIYYDNTWKKPSIEDSYSKYTRRRRWIRTAELIRVPKKVESNTRNNKRNSSNLPNVAIEKVKPLEQEKNKNKNDADEADAMTEQIAKRHTSESGSNEKMRVSEIGISSSTDYQENSSKAGEDDGEYKLTSSNNKSRQTNKLEKWLSDMNDERDNSDMGKKDS</sequence>
<name>G0WGY5_NAUDC</name>
<dbReference type="GO" id="GO:0071782">
    <property type="term" value="C:endoplasmic reticulum tubular network"/>
    <property type="evidence" value="ECO:0007669"/>
    <property type="project" value="EnsemblFungi"/>
</dbReference>
<accession>G0WGY5</accession>
<reference evidence="10 11" key="1">
    <citation type="journal article" date="2011" name="Proc. Natl. Acad. Sci. U.S.A.">
        <title>Evolutionary erosion of yeast sex chromosomes by mating-type switching accidents.</title>
        <authorList>
            <person name="Gordon J.L."/>
            <person name="Armisen D."/>
            <person name="Proux-Wera E."/>
            <person name="Oheigeartaigh S.S."/>
            <person name="Byrne K.P."/>
            <person name="Wolfe K.H."/>
        </authorList>
    </citation>
    <scope>NUCLEOTIDE SEQUENCE [LARGE SCALE GENOMIC DNA]</scope>
    <source>
        <strain evidence="11">ATCC 10597 / BCRC 20456 / CBS 421 / NBRC 0211 / NRRL Y-12639</strain>
    </source>
</reference>
<dbReference type="PANTHER" id="PTHR31679:SF2">
    <property type="entry name" value="PEROXISOMAL MEMBRANE PROTEIN PEX30-RELATED"/>
    <property type="match status" value="1"/>
</dbReference>
<dbReference type="RefSeq" id="XP_003672306.1">
    <property type="nucleotide sequence ID" value="XM_003672258.1"/>
</dbReference>
<proteinExistence type="predicted"/>
<dbReference type="GO" id="GO:0042802">
    <property type="term" value="F:identical protein binding"/>
    <property type="evidence" value="ECO:0007669"/>
    <property type="project" value="EnsemblFungi"/>
</dbReference>
<dbReference type="GO" id="GO:0005778">
    <property type="term" value="C:peroxisomal membrane"/>
    <property type="evidence" value="ECO:0007669"/>
    <property type="project" value="UniProtKB-SubCell"/>
</dbReference>
<feature type="compositionally biased region" description="Polar residues" evidence="6">
    <location>
        <begin position="1"/>
        <end position="15"/>
    </location>
</feature>
<dbReference type="EMBL" id="HE580276">
    <property type="protein sequence ID" value="CCD27063.1"/>
    <property type="molecule type" value="Genomic_DNA"/>
</dbReference>
<dbReference type="InterPro" id="IPR052646">
    <property type="entry name" value="Peroxisomal_PEX28-32"/>
</dbReference>
<dbReference type="Proteomes" id="UP000000689">
    <property type="component" value="Chromosome 10"/>
</dbReference>
<dbReference type="GO" id="GO:0032581">
    <property type="term" value="P:ER-dependent peroxisome organization"/>
    <property type="evidence" value="ECO:0007669"/>
    <property type="project" value="EnsemblFungi"/>
</dbReference>
<keyword evidence="3 7" id="KW-1133">Transmembrane helix</keyword>
<comment type="subcellular location">
    <subcellularLocation>
        <location evidence="1">Peroxisome membrane</location>
        <topology evidence="1">Multi-pass membrane protein</topology>
    </subcellularLocation>
</comment>
<feature type="compositionally biased region" description="Polar residues" evidence="6">
    <location>
        <begin position="624"/>
        <end position="634"/>
    </location>
</feature>
<evidence type="ECO:0000256" key="6">
    <source>
        <dbReference type="SAM" id="MobiDB-lite"/>
    </source>
</evidence>
<dbReference type="HOGENOM" id="CLU_016397_0_1_1"/>
<dbReference type="PANTHER" id="PTHR31679">
    <property type="entry name" value="PEROXISOMAL MEMBRANE PROTEIN PEX30-RELATED"/>
    <property type="match status" value="1"/>
</dbReference>
<evidence type="ECO:0000256" key="5">
    <source>
        <dbReference type="ARBA" id="ARBA00023140"/>
    </source>
</evidence>
<feature type="compositionally biased region" description="Low complexity" evidence="6">
    <location>
        <begin position="20"/>
        <end position="39"/>
    </location>
</feature>
<feature type="compositionally biased region" description="Basic and acidic residues" evidence="6">
    <location>
        <begin position="581"/>
        <end position="597"/>
    </location>
</feature>
<organism evidence="10 11">
    <name type="scientific">Naumovozyma dairenensis (strain ATCC 10597 / BCRC 20456 / CBS 421 / NBRC 0211 / NRRL Y-12639)</name>
    <name type="common">Saccharomyces dairenensis</name>
    <dbReference type="NCBI Taxonomy" id="1071378"/>
    <lineage>
        <taxon>Eukaryota</taxon>
        <taxon>Fungi</taxon>
        <taxon>Dikarya</taxon>
        <taxon>Ascomycota</taxon>
        <taxon>Saccharomycotina</taxon>
        <taxon>Saccharomycetes</taxon>
        <taxon>Saccharomycetales</taxon>
        <taxon>Saccharomycetaceae</taxon>
        <taxon>Naumovozyma</taxon>
    </lineage>
</organism>
<evidence type="ECO:0000256" key="2">
    <source>
        <dbReference type="ARBA" id="ARBA00022692"/>
    </source>
</evidence>
<dbReference type="AlphaFoldDB" id="G0WGY5"/>
<evidence type="ECO:0000259" key="8">
    <source>
        <dbReference type="SMART" id="SM00693"/>
    </source>
</evidence>